<dbReference type="GO" id="GO:0050660">
    <property type="term" value="F:flavin adenine dinucleotide binding"/>
    <property type="evidence" value="ECO:0007669"/>
    <property type="project" value="InterPro"/>
</dbReference>
<name>A0A4S8LF12_DENBC</name>
<feature type="active site" description="Proton donor" evidence="8">
    <location>
        <position position="560"/>
    </location>
</feature>
<keyword evidence="4 11" id="KW-0732">Signal</keyword>
<evidence type="ECO:0000256" key="9">
    <source>
        <dbReference type="PIRSR" id="PIRSR000137-2"/>
    </source>
</evidence>
<evidence type="ECO:0000256" key="10">
    <source>
        <dbReference type="RuleBase" id="RU003968"/>
    </source>
</evidence>
<keyword evidence="15" id="KW-1185">Reference proteome</keyword>
<evidence type="ECO:0000256" key="7">
    <source>
        <dbReference type="ARBA" id="ARBA00023180"/>
    </source>
</evidence>
<dbReference type="InterPro" id="IPR000172">
    <property type="entry name" value="GMC_OxRdtase_N"/>
</dbReference>
<keyword evidence="5 9" id="KW-0274">FAD</keyword>
<dbReference type="Pfam" id="PF00732">
    <property type="entry name" value="GMC_oxred_N"/>
    <property type="match status" value="1"/>
</dbReference>
<dbReference type="InterPro" id="IPR007867">
    <property type="entry name" value="GMC_OxRtase_C"/>
</dbReference>
<dbReference type="AlphaFoldDB" id="A0A4S8LF12"/>
<dbReference type="Pfam" id="PF05199">
    <property type="entry name" value="GMC_oxred_C"/>
    <property type="match status" value="1"/>
</dbReference>
<evidence type="ECO:0000259" key="13">
    <source>
        <dbReference type="PROSITE" id="PS00624"/>
    </source>
</evidence>
<dbReference type="PANTHER" id="PTHR11552:SF201">
    <property type="entry name" value="GLUCOSE-METHANOL-CHOLINE OXIDOREDUCTASE N-TERMINAL DOMAIN-CONTAINING PROTEIN"/>
    <property type="match status" value="1"/>
</dbReference>
<evidence type="ECO:0000259" key="12">
    <source>
        <dbReference type="PROSITE" id="PS00623"/>
    </source>
</evidence>
<evidence type="ECO:0000256" key="8">
    <source>
        <dbReference type="PIRSR" id="PIRSR000137-1"/>
    </source>
</evidence>
<feature type="active site" description="Proton acceptor" evidence="8">
    <location>
        <position position="603"/>
    </location>
</feature>
<protein>
    <submittedName>
        <fullName evidence="14">Alcohol oxidase</fullName>
    </submittedName>
</protein>
<feature type="domain" description="Glucose-methanol-choline oxidoreductase N-terminal" evidence="13">
    <location>
        <begin position="295"/>
        <end position="309"/>
    </location>
</feature>
<evidence type="ECO:0000256" key="6">
    <source>
        <dbReference type="ARBA" id="ARBA00023002"/>
    </source>
</evidence>
<evidence type="ECO:0000313" key="14">
    <source>
        <dbReference type="EMBL" id="THU87524.1"/>
    </source>
</evidence>
<dbReference type="GO" id="GO:0016614">
    <property type="term" value="F:oxidoreductase activity, acting on CH-OH group of donors"/>
    <property type="evidence" value="ECO:0007669"/>
    <property type="project" value="InterPro"/>
</dbReference>
<feature type="domain" description="Glucose-methanol-choline oxidoreductase N-terminal" evidence="12">
    <location>
        <begin position="100"/>
        <end position="123"/>
    </location>
</feature>
<keyword evidence="6" id="KW-0560">Oxidoreductase</keyword>
<dbReference type="InterPro" id="IPR027424">
    <property type="entry name" value="Glucose_Oxidase_domain_2"/>
</dbReference>
<dbReference type="PIRSF" id="PIRSF000137">
    <property type="entry name" value="Alcohol_oxidase"/>
    <property type="match status" value="1"/>
</dbReference>
<dbReference type="Gene3D" id="3.30.560.10">
    <property type="entry name" value="Glucose Oxidase, domain 3"/>
    <property type="match status" value="1"/>
</dbReference>
<dbReference type="SUPFAM" id="SSF54373">
    <property type="entry name" value="FAD-linked reductases, C-terminal domain"/>
    <property type="match status" value="1"/>
</dbReference>
<sequence length="614" mass="66619">MRVLLPTFLGALAYRTLSVCAKSYDYIIVGGGTAGLTVASRLTEERSIQVLVIEAGINAENIQEVYIPGLVGQAPAGLNWAYPTVPQKNLNNRTLTVNGGKALGGSTVINGMIFPRAGKQQYDVWGALNNDSDWTWNSLLPYFKSYEKFTPPNAFQISNGAKFEADVHGFQGRVKVGFPNSFLEQFRLWREISVKLGLKEKADLDDGNIAPNSVGVTPVSIDPQNNTRCSAACAFYTPFTDRPNLDVLTNATVTRLLWNTSSNSDSELVASGVEYTLEKKTFIMNVTGEVVMSAGTIGTPKVMELSGVGNTTILENVGIRAVLDLPTVGENLADHAHSWVNAFAQNILTKDQGLFDSAFMEEQLALWHENRTGLYSGIVGPSSLGLAAPSDILNSSRLEDLLSQAEANIEHYATAFSNGNPGLAKAIKSQHQFLIELYRNDEALPLEMCIVPGYQGPLGVADRPMRNFTTISSVLYAPFSRGRTHIASSDPETFPLVDPAYWSHPIDVAAMVGGINLARKMSTGDQLRPFYTGEFAPGDDVLGEEAIEQWLRGIVASDNHEVGTMAMLPKELGGVVSTDLRVYGIANVRVVDASIIPFPVSAHMVTVFQSIDYI</sequence>
<dbReference type="PROSITE" id="PS00624">
    <property type="entry name" value="GMC_OXRED_2"/>
    <property type="match status" value="1"/>
</dbReference>
<feature type="chain" id="PRO_5020821086" evidence="11">
    <location>
        <begin position="22"/>
        <end position="614"/>
    </location>
</feature>
<evidence type="ECO:0000313" key="15">
    <source>
        <dbReference type="Proteomes" id="UP000297245"/>
    </source>
</evidence>
<evidence type="ECO:0000256" key="11">
    <source>
        <dbReference type="SAM" id="SignalP"/>
    </source>
</evidence>
<dbReference type="SUPFAM" id="SSF51905">
    <property type="entry name" value="FAD/NAD(P)-binding domain"/>
    <property type="match status" value="1"/>
</dbReference>
<feature type="signal peptide" evidence="11">
    <location>
        <begin position="1"/>
        <end position="21"/>
    </location>
</feature>
<dbReference type="PANTHER" id="PTHR11552">
    <property type="entry name" value="GLUCOSE-METHANOL-CHOLINE GMC OXIDOREDUCTASE"/>
    <property type="match status" value="1"/>
</dbReference>
<dbReference type="Proteomes" id="UP000297245">
    <property type="component" value="Unassembled WGS sequence"/>
</dbReference>
<evidence type="ECO:0000256" key="4">
    <source>
        <dbReference type="ARBA" id="ARBA00022729"/>
    </source>
</evidence>
<gene>
    <name evidence="14" type="ORF">K435DRAFT_762576</name>
</gene>
<keyword evidence="7" id="KW-0325">Glycoprotein</keyword>
<organism evidence="14 15">
    <name type="scientific">Dendrothele bispora (strain CBS 962.96)</name>
    <dbReference type="NCBI Taxonomy" id="1314807"/>
    <lineage>
        <taxon>Eukaryota</taxon>
        <taxon>Fungi</taxon>
        <taxon>Dikarya</taxon>
        <taxon>Basidiomycota</taxon>
        <taxon>Agaricomycotina</taxon>
        <taxon>Agaricomycetes</taxon>
        <taxon>Agaricomycetidae</taxon>
        <taxon>Agaricales</taxon>
        <taxon>Agaricales incertae sedis</taxon>
        <taxon>Dendrothele</taxon>
    </lineage>
</organism>
<dbReference type="Gene3D" id="3.50.50.60">
    <property type="entry name" value="FAD/NAD(P)-binding domain"/>
    <property type="match status" value="1"/>
</dbReference>
<dbReference type="PROSITE" id="PS00623">
    <property type="entry name" value="GMC_OXRED_1"/>
    <property type="match status" value="1"/>
</dbReference>
<evidence type="ECO:0000256" key="2">
    <source>
        <dbReference type="ARBA" id="ARBA00010790"/>
    </source>
</evidence>
<accession>A0A4S8LF12</accession>
<comment type="cofactor">
    <cofactor evidence="1 9">
        <name>FAD</name>
        <dbReference type="ChEBI" id="CHEBI:57692"/>
    </cofactor>
</comment>
<comment type="similarity">
    <text evidence="2 10">Belongs to the GMC oxidoreductase family.</text>
</comment>
<dbReference type="OrthoDB" id="269227at2759"/>
<dbReference type="InterPro" id="IPR012132">
    <property type="entry name" value="GMC_OxRdtase"/>
</dbReference>
<feature type="binding site" evidence="9">
    <location>
        <position position="253"/>
    </location>
    <ligand>
        <name>FAD</name>
        <dbReference type="ChEBI" id="CHEBI:57692"/>
    </ligand>
</feature>
<proteinExistence type="inferred from homology"/>
<reference evidence="14 15" key="1">
    <citation type="journal article" date="2019" name="Nat. Ecol. Evol.">
        <title>Megaphylogeny resolves global patterns of mushroom evolution.</title>
        <authorList>
            <person name="Varga T."/>
            <person name="Krizsan K."/>
            <person name="Foldi C."/>
            <person name="Dima B."/>
            <person name="Sanchez-Garcia M."/>
            <person name="Sanchez-Ramirez S."/>
            <person name="Szollosi G.J."/>
            <person name="Szarkandi J.G."/>
            <person name="Papp V."/>
            <person name="Albert L."/>
            <person name="Andreopoulos W."/>
            <person name="Angelini C."/>
            <person name="Antonin V."/>
            <person name="Barry K.W."/>
            <person name="Bougher N.L."/>
            <person name="Buchanan P."/>
            <person name="Buyck B."/>
            <person name="Bense V."/>
            <person name="Catcheside P."/>
            <person name="Chovatia M."/>
            <person name="Cooper J."/>
            <person name="Damon W."/>
            <person name="Desjardin D."/>
            <person name="Finy P."/>
            <person name="Geml J."/>
            <person name="Haridas S."/>
            <person name="Hughes K."/>
            <person name="Justo A."/>
            <person name="Karasinski D."/>
            <person name="Kautmanova I."/>
            <person name="Kiss B."/>
            <person name="Kocsube S."/>
            <person name="Kotiranta H."/>
            <person name="LaButti K.M."/>
            <person name="Lechner B.E."/>
            <person name="Liimatainen K."/>
            <person name="Lipzen A."/>
            <person name="Lukacs Z."/>
            <person name="Mihaltcheva S."/>
            <person name="Morgado L.N."/>
            <person name="Niskanen T."/>
            <person name="Noordeloos M.E."/>
            <person name="Ohm R.A."/>
            <person name="Ortiz-Santana B."/>
            <person name="Ovrebo C."/>
            <person name="Racz N."/>
            <person name="Riley R."/>
            <person name="Savchenko A."/>
            <person name="Shiryaev A."/>
            <person name="Soop K."/>
            <person name="Spirin V."/>
            <person name="Szebenyi C."/>
            <person name="Tomsovsky M."/>
            <person name="Tulloss R.E."/>
            <person name="Uehling J."/>
            <person name="Grigoriev I.V."/>
            <person name="Vagvolgyi C."/>
            <person name="Papp T."/>
            <person name="Martin F.M."/>
            <person name="Miettinen O."/>
            <person name="Hibbett D.S."/>
            <person name="Nagy L.G."/>
        </authorList>
    </citation>
    <scope>NUCLEOTIDE SEQUENCE [LARGE SCALE GENOMIC DNA]</scope>
    <source>
        <strain evidence="14 15">CBS 962.96</strain>
    </source>
</reference>
<evidence type="ECO:0000256" key="5">
    <source>
        <dbReference type="ARBA" id="ARBA00022827"/>
    </source>
</evidence>
<evidence type="ECO:0000256" key="1">
    <source>
        <dbReference type="ARBA" id="ARBA00001974"/>
    </source>
</evidence>
<keyword evidence="3 10" id="KW-0285">Flavoprotein</keyword>
<dbReference type="InterPro" id="IPR036188">
    <property type="entry name" value="FAD/NAD-bd_sf"/>
</dbReference>
<evidence type="ECO:0000256" key="3">
    <source>
        <dbReference type="ARBA" id="ARBA00022630"/>
    </source>
</evidence>
<dbReference type="EMBL" id="ML179447">
    <property type="protein sequence ID" value="THU87524.1"/>
    <property type="molecule type" value="Genomic_DNA"/>
</dbReference>
<dbReference type="Gene3D" id="4.10.450.10">
    <property type="entry name" value="Glucose Oxidase, domain 2"/>
    <property type="match status" value="1"/>
</dbReference>